<dbReference type="Proteomes" id="UP000238916">
    <property type="component" value="Unassembled WGS sequence"/>
</dbReference>
<evidence type="ECO:0000313" key="1">
    <source>
        <dbReference type="EMBL" id="SPF40562.1"/>
    </source>
</evidence>
<name>A0A2U3KLN0_9FIRM</name>
<protein>
    <submittedName>
        <fullName evidence="1">Uncharacterized protein</fullName>
    </submittedName>
</protein>
<dbReference type="OrthoDB" id="342859at2"/>
<dbReference type="EMBL" id="OMOF01000144">
    <property type="protein sequence ID" value="SPF40562.1"/>
    <property type="molecule type" value="Genomic_DNA"/>
</dbReference>
<reference evidence="2" key="1">
    <citation type="submission" date="2018-02" db="EMBL/GenBank/DDBJ databases">
        <authorList>
            <person name="Hausmann B."/>
        </authorList>
    </citation>
    <scope>NUCLEOTIDE SEQUENCE [LARGE SCALE GENOMIC DNA]</scope>
    <source>
        <strain evidence="2">Peat soil MAG SbF1</strain>
    </source>
</reference>
<gene>
    <name evidence="1" type="ORF">SBF1_2280004</name>
</gene>
<accession>A0A2U3KLN0</accession>
<organism evidence="1 2">
    <name type="scientific">Candidatus Desulfosporosinus infrequens</name>
    <dbReference type="NCBI Taxonomy" id="2043169"/>
    <lineage>
        <taxon>Bacteria</taxon>
        <taxon>Bacillati</taxon>
        <taxon>Bacillota</taxon>
        <taxon>Clostridia</taxon>
        <taxon>Eubacteriales</taxon>
        <taxon>Desulfitobacteriaceae</taxon>
        <taxon>Desulfosporosinus</taxon>
    </lineage>
</organism>
<proteinExistence type="predicted"/>
<sequence length="825" mass="88698">MLYSSIKQQQLFLCIFWIAIISMIMPLKECYASGLSFTKIINSAGSTSLTVSNDPTKNTNIPLNGYFTPTFSNSVFNILNGYAGKTYIIDNTTKVKLERIVNGSTTPVGITFGATNTAMVINYANLIPGSQYKLTLKGDVTNADQTVTPGITANNNTMSLPSDTVIGFTTVAPAQPAAPSFTGATLVAGTLVLSGLPSNATNLEYCLAADGVNYAADWNDLTVTNQTAIISEQGLIPGTSKVQVCVKANPDMNTPAGVGAELTITGTVLPTPTAPSVQSAVLDGTTITLSGLPTGASNLEYSISEKGTNFTTWQVLSIASTTTQASLDTTGYTLDSSVSKIGVRVKADSSGTPAGDIATVPVVLALNVETPLVQGKTYVFASGITIYADTLNAGDNTVTVRDAKNQIVDYMNVLEPGYNDLESVYGVFLKGPGDAGTKKVVITIPIPDNIPKNEYNVCGVYDGIDMKYPNNTDPDTNDCAYWLYINNTDRSQMANNIFKVTCDDFAVDGSDHMYSVLYDTTTGPSTNQILYYGYVQGPNGNMAQKIKGIILDDSGTSEMDIYRDGVLYDHVGDKTSNNALFDRTGDLFYYDYNAKPGEFHSYKIMSYSVYGRINPFSQEITVVALSSQDIVNQTKAYIEDGTLQFSYAAGDSADSVTQGFETSTNVNKVDPKWVTCNPELGNITYTSDRPDILEFGSDCCNVFKPLDTDEAVVHVTANIQFLDPNTGNLTTVTATVPPITVKWTEETVIGNYASISKDDDAKLIAQLSAAADRSDVKTIIITRVWRHIFPTPCGARVTGPNYKNVVLNYLQHLPHEPTGTSIFMI</sequence>
<evidence type="ECO:0000313" key="2">
    <source>
        <dbReference type="Proteomes" id="UP000238916"/>
    </source>
</evidence>
<dbReference type="AlphaFoldDB" id="A0A2U3KLN0"/>